<evidence type="ECO:0000313" key="2">
    <source>
        <dbReference type="EMBL" id="EHY32314.1"/>
    </source>
</evidence>
<dbReference type="HOGENOM" id="CLU_2511469_0_0_4"/>
<dbReference type="STRING" id="762967.HMPREF9440_00309"/>
<organism evidence="2 3">
    <name type="scientific">Sutterella parvirubra YIT 11816</name>
    <dbReference type="NCBI Taxonomy" id="762967"/>
    <lineage>
        <taxon>Bacteria</taxon>
        <taxon>Pseudomonadati</taxon>
        <taxon>Pseudomonadota</taxon>
        <taxon>Betaproteobacteria</taxon>
        <taxon>Burkholderiales</taxon>
        <taxon>Sutterellaceae</taxon>
        <taxon>Sutterella</taxon>
    </lineage>
</organism>
<reference evidence="2 3" key="1">
    <citation type="submission" date="2011-11" db="EMBL/GenBank/DDBJ databases">
        <authorList>
            <person name="Weinstock G."/>
            <person name="Sodergren E."/>
            <person name="Clifton S."/>
            <person name="Fulton L."/>
            <person name="Fulton B."/>
            <person name="Courtney L."/>
            <person name="Fronick C."/>
            <person name="Harrison M."/>
            <person name="Strong C."/>
            <person name="Farmer C."/>
            <person name="Delahaunty K."/>
            <person name="Markovic C."/>
            <person name="Hall O."/>
            <person name="Minx P."/>
            <person name="Tomlinson C."/>
            <person name="Mitreva M."/>
            <person name="Hou S."/>
            <person name="Chen J."/>
            <person name="Wollam A."/>
            <person name="Pepin K.H."/>
            <person name="Johnson M."/>
            <person name="Bhonagiri V."/>
            <person name="Zhang X."/>
            <person name="Suruliraj S."/>
            <person name="Warren W."/>
            <person name="Chinwalla A."/>
            <person name="Mardis E.R."/>
            <person name="Wilson R.K."/>
        </authorList>
    </citation>
    <scope>NUCLEOTIDE SEQUENCE [LARGE SCALE GENOMIC DNA]</scope>
    <source>
        <strain evidence="2 3">YIT 11816</strain>
    </source>
</reference>
<dbReference type="AlphaFoldDB" id="H3KC59"/>
<comment type="caution">
    <text evidence="2">The sequence shown here is derived from an EMBL/GenBank/DDBJ whole genome shotgun (WGS) entry which is preliminary data.</text>
</comment>
<feature type="compositionally biased region" description="Basic residues" evidence="1">
    <location>
        <begin position="23"/>
        <end position="32"/>
    </location>
</feature>
<keyword evidence="3" id="KW-1185">Reference proteome</keyword>
<sequence length="85" mass="9663">MPPVIPSSSPRPVVRSQPLLSSVRHKPTPLPRTLHRRHRNVICGAAEFIKRSKNRHGPVKPSLHTSLRAAGRSPRQLLNEWKRKT</sequence>
<accession>H3KC59</accession>
<dbReference type="Proteomes" id="UP000004956">
    <property type="component" value="Unassembled WGS sequence"/>
</dbReference>
<protein>
    <submittedName>
        <fullName evidence="2">Uncharacterized protein</fullName>
    </submittedName>
</protein>
<evidence type="ECO:0000313" key="3">
    <source>
        <dbReference type="Proteomes" id="UP000004956"/>
    </source>
</evidence>
<evidence type="ECO:0000256" key="1">
    <source>
        <dbReference type="SAM" id="MobiDB-lite"/>
    </source>
</evidence>
<dbReference type="EMBL" id="AFBQ01000035">
    <property type="protein sequence ID" value="EHY32314.1"/>
    <property type="molecule type" value="Genomic_DNA"/>
</dbReference>
<proteinExistence type="predicted"/>
<feature type="region of interest" description="Disordered" evidence="1">
    <location>
        <begin position="53"/>
        <end position="85"/>
    </location>
</feature>
<feature type="compositionally biased region" description="Low complexity" evidence="1">
    <location>
        <begin position="1"/>
        <end position="18"/>
    </location>
</feature>
<gene>
    <name evidence="2" type="ORF">HMPREF9440_00309</name>
</gene>
<feature type="region of interest" description="Disordered" evidence="1">
    <location>
        <begin position="1"/>
        <end position="32"/>
    </location>
</feature>
<name>H3KC59_9BURK</name>